<proteinExistence type="predicted"/>
<dbReference type="EMBL" id="AUZY01009765">
    <property type="protein sequence ID" value="EQD41023.1"/>
    <property type="molecule type" value="Genomic_DNA"/>
</dbReference>
<dbReference type="EMBL" id="AUZX01011422">
    <property type="protein sequence ID" value="EQD43312.1"/>
    <property type="molecule type" value="Genomic_DNA"/>
</dbReference>
<comment type="caution">
    <text evidence="2">The sequence shown here is derived from an EMBL/GenBank/DDBJ whole genome shotgun (WGS) entry which is preliminary data.</text>
</comment>
<organism evidence="2">
    <name type="scientific">mine drainage metagenome</name>
    <dbReference type="NCBI Taxonomy" id="410659"/>
    <lineage>
        <taxon>unclassified sequences</taxon>
        <taxon>metagenomes</taxon>
        <taxon>ecological metagenomes</taxon>
    </lineage>
</organism>
<dbReference type="InterPro" id="IPR019205">
    <property type="entry name" value="DUF2080_transposon-encoded"/>
</dbReference>
<evidence type="ECO:0000313" key="2">
    <source>
        <dbReference type="EMBL" id="EQD43312.1"/>
    </source>
</evidence>
<reference evidence="2" key="2">
    <citation type="journal article" date="2014" name="ISME J.">
        <title>Microbial stratification in low pH oxic and suboxic macroscopic growths along an acid mine drainage.</title>
        <authorList>
            <person name="Mendez-Garcia C."/>
            <person name="Mesa V."/>
            <person name="Sprenger R.R."/>
            <person name="Richter M."/>
            <person name="Diez M.S."/>
            <person name="Solano J."/>
            <person name="Bargiela R."/>
            <person name="Golyshina O.V."/>
            <person name="Manteca A."/>
            <person name="Ramos J.L."/>
            <person name="Gallego J.R."/>
            <person name="Llorente I."/>
            <person name="Martins Dos Santos V.A."/>
            <person name="Jensen O.N."/>
            <person name="Pelaez A.I."/>
            <person name="Sanchez J."/>
            <person name="Ferrer M."/>
        </authorList>
    </citation>
    <scope>NUCLEOTIDE SEQUENCE</scope>
</reference>
<dbReference type="AlphaFoldDB" id="T0ZG54"/>
<accession>T0ZG54</accession>
<reference evidence="2" key="1">
    <citation type="submission" date="2013-08" db="EMBL/GenBank/DDBJ databases">
        <authorList>
            <person name="Mendez C."/>
            <person name="Richter M."/>
            <person name="Ferrer M."/>
            <person name="Sanchez J."/>
        </authorList>
    </citation>
    <scope>NUCLEOTIDE SEQUENCE</scope>
</reference>
<name>T0ZG54_9ZZZZ</name>
<evidence type="ECO:0000313" key="1">
    <source>
        <dbReference type="EMBL" id="EQD41023.1"/>
    </source>
</evidence>
<dbReference type="NCBIfam" id="NF033496">
    <property type="entry name" value="DUF2080_fam_acc"/>
    <property type="match status" value="1"/>
</dbReference>
<dbReference type="Pfam" id="PF09853">
    <property type="entry name" value="DUF2080"/>
    <property type="match status" value="1"/>
</dbReference>
<gene>
    <name evidence="2" type="ORF">B1A_15569</name>
    <name evidence="1" type="ORF">B1B_14707</name>
</gene>
<sequence length="107" mass="12320">MLGLVLLLDETLEVREPQLDLLPGEHDYVLYPEYIPPAMPRKTPVRETEELTVRGIAAFFEKAVTRFGNGAKIDCPREYLGRAVYVAIRRPGAVIENEGRRRRLRRD</sequence>
<protein>
    <submittedName>
        <fullName evidence="2">Transposon-encoded protein</fullName>
    </submittedName>
</protein>